<dbReference type="GO" id="GO:0005743">
    <property type="term" value="C:mitochondrial inner membrane"/>
    <property type="evidence" value="ECO:0007669"/>
    <property type="project" value="TreeGrafter"/>
</dbReference>
<evidence type="ECO:0000256" key="5">
    <source>
        <dbReference type="SAM" id="Phobius"/>
    </source>
</evidence>
<gene>
    <name evidence="7" type="ORF">CPELLU_LOCUS16122</name>
</gene>
<accession>A0A9N9JD81</accession>
<evidence type="ECO:0000313" key="8">
    <source>
        <dbReference type="Proteomes" id="UP000789759"/>
    </source>
</evidence>
<dbReference type="GO" id="GO:0015421">
    <property type="term" value="F:ABC-type oligopeptide transporter activity"/>
    <property type="evidence" value="ECO:0007669"/>
    <property type="project" value="TreeGrafter"/>
</dbReference>
<sequence length="322" mass="36742">MTEETIAIPIQETSDIILNPEEERILNDQIRTTEKKESYFTLYRFATKFDWMIMFIGLVFSAGAGAAMPAVTIVFGKMIDSFTRFQLHMMTNDEFSDQINSYTLIFVYLAIFMFFATYIFISTWSYTGERITRQIRERYLRAVLRQNIAYFDKFGAGEVTTRITSDTHLIQDGISEKASLVLQYLAQFLSGFIIAFTISWKMTLVICCLIPYVIITTGVLNKFSSIFTRRSLESYSRAGIIAEESISTIRTAVAFGTQKKLSDLYDTYLNDAKKEGFKKAWLNVLIGSRALNYLSTDLRAFSFASGAGSKIFETIERVPPID</sequence>
<feature type="domain" description="ABC transmembrane type-1" evidence="6">
    <location>
        <begin position="55"/>
        <end position="289"/>
    </location>
</feature>
<feature type="non-terminal residue" evidence="7">
    <location>
        <position position="1"/>
    </location>
</feature>
<dbReference type="GO" id="GO:0005524">
    <property type="term" value="F:ATP binding"/>
    <property type="evidence" value="ECO:0007669"/>
    <property type="project" value="InterPro"/>
</dbReference>
<comment type="caution">
    <text evidence="7">The sequence shown here is derived from an EMBL/GenBank/DDBJ whole genome shotgun (WGS) entry which is preliminary data.</text>
</comment>
<keyword evidence="8" id="KW-1185">Reference proteome</keyword>
<reference evidence="7" key="1">
    <citation type="submission" date="2021-06" db="EMBL/GenBank/DDBJ databases">
        <authorList>
            <person name="Kallberg Y."/>
            <person name="Tangrot J."/>
            <person name="Rosling A."/>
        </authorList>
    </citation>
    <scope>NUCLEOTIDE SEQUENCE</scope>
    <source>
        <strain evidence="7">FL966</strain>
    </source>
</reference>
<dbReference type="PANTHER" id="PTHR43394">
    <property type="entry name" value="ATP-DEPENDENT PERMEASE MDL1, MITOCHONDRIAL"/>
    <property type="match status" value="1"/>
</dbReference>
<dbReference type="InterPro" id="IPR011527">
    <property type="entry name" value="ABC1_TM_dom"/>
</dbReference>
<dbReference type="PANTHER" id="PTHR43394:SF18">
    <property type="entry name" value="ABC TRANSPORTER B FAMILY MEMBER 11-LIKE"/>
    <property type="match status" value="1"/>
</dbReference>
<dbReference type="Proteomes" id="UP000789759">
    <property type="component" value="Unassembled WGS sequence"/>
</dbReference>
<feature type="transmembrane region" description="Helical" evidence="5">
    <location>
        <begin position="178"/>
        <end position="196"/>
    </location>
</feature>
<dbReference type="PROSITE" id="PS50929">
    <property type="entry name" value="ABC_TM1F"/>
    <property type="match status" value="1"/>
</dbReference>
<keyword evidence="4 5" id="KW-0472">Membrane</keyword>
<keyword evidence="2 5" id="KW-0812">Transmembrane</keyword>
<feature type="transmembrane region" description="Helical" evidence="5">
    <location>
        <begin position="99"/>
        <end position="121"/>
    </location>
</feature>
<feature type="transmembrane region" description="Helical" evidence="5">
    <location>
        <begin position="202"/>
        <end position="220"/>
    </location>
</feature>
<keyword evidence="3 5" id="KW-1133">Transmembrane helix</keyword>
<dbReference type="InterPro" id="IPR036640">
    <property type="entry name" value="ABC1_TM_sf"/>
</dbReference>
<dbReference type="CDD" id="cd18577">
    <property type="entry name" value="ABC_6TM_Pgp_ABCB1_D1_like"/>
    <property type="match status" value="1"/>
</dbReference>
<dbReference type="Gene3D" id="1.20.1560.10">
    <property type="entry name" value="ABC transporter type 1, transmembrane domain"/>
    <property type="match status" value="1"/>
</dbReference>
<evidence type="ECO:0000256" key="2">
    <source>
        <dbReference type="ARBA" id="ARBA00022692"/>
    </source>
</evidence>
<evidence type="ECO:0000256" key="4">
    <source>
        <dbReference type="ARBA" id="ARBA00023136"/>
    </source>
</evidence>
<name>A0A9N9JD81_9GLOM</name>
<evidence type="ECO:0000256" key="3">
    <source>
        <dbReference type="ARBA" id="ARBA00022989"/>
    </source>
</evidence>
<protein>
    <submittedName>
        <fullName evidence="7">23039_t:CDS:1</fullName>
    </submittedName>
</protein>
<evidence type="ECO:0000256" key="1">
    <source>
        <dbReference type="ARBA" id="ARBA00004141"/>
    </source>
</evidence>
<dbReference type="Pfam" id="PF00664">
    <property type="entry name" value="ABC_membrane"/>
    <property type="match status" value="1"/>
</dbReference>
<dbReference type="EMBL" id="CAJVQA010022898">
    <property type="protein sequence ID" value="CAG8776062.1"/>
    <property type="molecule type" value="Genomic_DNA"/>
</dbReference>
<dbReference type="OrthoDB" id="6500128at2759"/>
<proteinExistence type="predicted"/>
<comment type="subcellular location">
    <subcellularLocation>
        <location evidence="1">Membrane</location>
        <topology evidence="1">Multi-pass membrane protein</topology>
    </subcellularLocation>
</comment>
<evidence type="ECO:0000259" key="6">
    <source>
        <dbReference type="PROSITE" id="PS50929"/>
    </source>
</evidence>
<evidence type="ECO:0000313" key="7">
    <source>
        <dbReference type="EMBL" id="CAG8776062.1"/>
    </source>
</evidence>
<organism evidence="7 8">
    <name type="scientific">Cetraspora pellucida</name>
    <dbReference type="NCBI Taxonomy" id="1433469"/>
    <lineage>
        <taxon>Eukaryota</taxon>
        <taxon>Fungi</taxon>
        <taxon>Fungi incertae sedis</taxon>
        <taxon>Mucoromycota</taxon>
        <taxon>Glomeromycotina</taxon>
        <taxon>Glomeromycetes</taxon>
        <taxon>Diversisporales</taxon>
        <taxon>Gigasporaceae</taxon>
        <taxon>Cetraspora</taxon>
    </lineage>
</organism>
<dbReference type="AlphaFoldDB" id="A0A9N9JD81"/>
<dbReference type="GO" id="GO:0090374">
    <property type="term" value="P:oligopeptide export from mitochondrion"/>
    <property type="evidence" value="ECO:0007669"/>
    <property type="project" value="TreeGrafter"/>
</dbReference>
<feature type="transmembrane region" description="Helical" evidence="5">
    <location>
        <begin position="51"/>
        <end position="79"/>
    </location>
</feature>
<dbReference type="InterPro" id="IPR039421">
    <property type="entry name" value="Type_1_exporter"/>
</dbReference>
<dbReference type="SUPFAM" id="SSF90123">
    <property type="entry name" value="ABC transporter transmembrane region"/>
    <property type="match status" value="1"/>
</dbReference>